<keyword evidence="7 9" id="KW-0496">Mitochondrion</keyword>
<keyword evidence="3 9" id="KW-0679">Respiratory chain</keyword>
<organism evidence="10">
    <name type="scientific">Solanum lycopersicum</name>
    <name type="common">Tomato</name>
    <name type="synonym">Lycopersicon esculentum</name>
    <dbReference type="NCBI Taxonomy" id="4081"/>
    <lineage>
        <taxon>Eukaryota</taxon>
        <taxon>Viridiplantae</taxon>
        <taxon>Streptophyta</taxon>
        <taxon>Embryophyta</taxon>
        <taxon>Tracheophyta</taxon>
        <taxon>Spermatophyta</taxon>
        <taxon>Magnoliopsida</taxon>
        <taxon>eudicotyledons</taxon>
        <taxon>Gunneridae</taxon>
        <taxon>Pentapetalae</taxon>
        <taxon>asterids</taxon>
        <taxon>lamiids</taxon>
        <taxon>Solanales</taxon>
        <taxon>Solanaceae</taxon>
        <taxon>Solanoideae</taxon>
        <taxon>Solaneae</taxon>
        <taxon>Solanum</taxon>
        <taxon>Solanum subgen. Lycopersicon</taxon>
    </lineage>
</organism>
<dbReference type="EnsemblPlants" id="Solyc04g077745.1.1">
    <property type="protein sequence ID" value="Solyc04g077745.1.1"/>
    <property type="gene ID" value="Solyc04g077745.1"/>
</dbReference>
<keyword evidence="11" id="KW-1185">Reference proteome</keyword>
<keyword evidence="5 9" id="KW-0809">Transit peptide</keyword>
<evidence type="ECO:0000256" key="5">
    <source>
        <dbReference type="ARBA" id="ARBA00022946"/>
    </source>
</evidence>
<reference evidence="10" key="1">
    <citation type="journal article" date="2012" name="Nature">
        <title>The tomato genome sequence provides insights into fleshy fruit evolution.</title>
        <authorList>
            <consortium name="Tomato Genome Consortium"/>
        </authorList>
    </citation>
    <scope>NUCLEOTIDE SEQUENCE [LARGE SCALE GENOMIC DNA]</scope>
    <source>
        <strain evidence="10">cv. Heinz 1706</strain>
    </source>
</reference>
<dbReference type="GO" id="GO:0005743">
    <property type="term" value="C:mitochondrial inner membrane"/>
    <property type="evidence" value="ECO:0007669"/>
    <property type="project" value="UniProtKB-SubCell"/>
</dbReference>
<reference evidence="10" key="2">
    <citation type="submission" date="2019-01" db="UniProtKB">
        <authorList>
            <consortium name="EnsemblPlants"/>
        </authorList>
    </citation>
    <scope>IDENTIFICATION</scope>
    <source>
        <strain evidence="10">cv. Heinz 1706</strain>
    </source>
</reference>
<dbReference type="GO" id="GO:0022900">
    <property type="term" value="P:electron transport chain"/>
    <property type="evidence" value="ECO:0007669"/>
    <property type="project" value="InterPro"/>
</dbReference>
<evidence type="ECO:0000256" key="1">
    <source>
        <dbReference type="ARBA" id="ARBA00005882"/>
    </source>
</evidence>
<dbReference type="PANTHER" id="PTHR12219">
    <property type="entry name" value="NADH-UBIQUINONE OXIDOREDUCTASE"/>
    <property type="match status" value="1"/>
</dbReference>
<evidence type="ECO:0000256" key="2">
    <source>
        <dbReference type="ARBA" id="ARBA00022448"/>
    </source>
</evidence>
<dbReference type="InterPro" id="IPR038532">
    <property type="entry name" value="NDUFS4-like_sf"/>
</dbReference>
<dbReference type="PANTHER" id="PTHR12219:SF8">
    <property type="entry name" value="NADH DEHYDROGENASE [UBIQUINONE] IRON-SULFUR PROTEIN 4, MITOCHONDRIAL"/>
    <property type="match status" value="1"/>
</dbReference>
<evidence type="ECO:0000256" key="8">
    <source>
        <dbReference type="ARBA" id="ARBA00023136"/>
    </source>
</evidence>
<keyword evidence="2 9" id="KW-0813">Transport</keyword>
<dbReference type="STRING" id="4081.A0A3Q7G9R2"/>
<keyword evidence="8 9" id="KW-0472">Membrane</keyword>
<evidence type="ECO:0000256" key="4">
    <source>
        <dbReference type="ARBA" id="ARBA00022792"/>
    </source>
</evidence>
<dbReference type="AlphaFoldDB" id="A0A3Q7G9R2"/>
<evidence type="ECO:0000313" key="11">
    <source>
        <dbReference type="Proteomes" id="UP000004994"/>
    </source>
</evidence>
<accession>A0A3Q7G9R2</accession>
<evidence type="ECO:0000313" key="10">
    <source>
        <dbReference type="EnsemblPlants" id="Solyc04g077745.1.1"/>
    </source>
</evidence>
<evidence type="ECO:0000256" key="6">
    <source>
        <dbReference type="ARBA" id="ARBA00022982"/>
    </source>
</evidence>
<name>A0A3Q7G9R2_SOLLC</name>
<dbReference type="Pfam" id="PF04800">
    <property type="entry name" value="NDUS4"/>
    <property type="match status" value="1"/>
</dbReference>
<comment type="subcellular location">
    <subcellularLocation>
        <location evidence="9">Mitochondrion inner membrane</location>
        <topology evidence="9">Peripheral membrane protein</topology>
        <orientation evidence="9">Matrix side</orientation>
    </subcellularLocation>
</comment>
<protein>
    <recommendedName>
        <fullName evidence="9">NADH dehydrogenase [ubiquinone] iron-sulfur protein 4, mitochondrial</fullName>
    </recommendedName>
</protein>
<dbReference type="Gramene" id="Solyc04g077745.1.1">
    <property type="protein sequence ID" value="Solyc04g077745.1.1"/>
    <property type="gene ID" value="Solyc04g077745.1"/>
</dbReference>
<evidence type="ECO:0000256" key="9">
    <source>
        <dbReference type="RuleBase" id="RU367010"/>
    </source>
</evidence>
<dbReference type="InterPro" id="IPR006885">
    <property type="entry name" value="NADH_UbQ_FeS_4_mit-like"/>
</dbReference>
<dbReference type="Proteomes" id="UP000004994">
    <property type="component" value="Chromosome 4"/>
</dbReference>
<keyword evidence="4 9" id="KW-0999">Mitochondrion inner membrane</keyword>
<evidence type="ECO:0000256" key="7">
    <source>
        <dbReference type="ARBA" id="ARBA00023128"/>
    </source>
</evidence>
<evidence type="ECO:0000256" key="3">
    <source>
        <dbReference type="ARBA" id="ARBA00022660"/>
    </source>
</evidence>
<comment type="similarity">
    <text evidence="1 9">Belongs to the complex I NDUFS4 subunit family.</text>
</comment>
<dbReference type="InParanoid" id="A0A3Q7G9R2"/>
<sequence>MELVFLYARSFSLRWENPLIGWTSTGDPLSSIGEAGLSFDIVDATKTYAEKHGWEYATCGIGIGFELALHAYKILPKRRRHNNSCLESLKKRSQICQLLGIAKKKDCCTPPGVVFMANWRSLSPSFRPADRGERAFSLSLKGPKAGRRGLRWTDLFAELDSPSHTKSLQHELRRNSHYAVHSM</sequence>
<comment type="function">
    <text evidence="9">Accessory subunit of the mitochondrial membrane respiratory chain NADH dehydrogenase (Complex I), that is believed not to be involved in catalysis. Complex I functions in the transfer of electrons from NADH to the respiratory chain. The immediate electron acceptor for the enzyme is believed to be ubiquinone.</text>
</comment>
<proteinExistence type="inferred from homology"/>
<keyword evidence="6 9" id="KW-0249">Electron transport</keyword>
<dbReference type="Gene3D" id="3.30.160.190">
    <property type="entry name" value="atu1810 like domain"/>
    <property type="match status" value="1"/>
</dbReference>